<dbReference type="EMBL" id="JACHKY010000001">
    <property type="protein sequence ID" value="MBB4796588.1"/>
    <property type="molecule type" value="Genomic_DNA"/>
</dbReference>
<comment type="caution">
    <text evidence="2">The sequence shown here is derived from an EMBL/GenBank/DDBJ whole genome shotgun (WGS) entry which is preliminary data.</text>
</comment>
<evidence type="ECO:0000313" key="3">
    <source>
        <dbReference type="Proteomes" id="UP000539957"/>
    </source>
</evidence>
<dbReference type="InterPro" id="IPR025737">
    <property type="entry name" value="FApF"/>
</dbReference>
<organism evidence="2 3">
    <name type="scientific">Brevundimonas bullata</name>
    <dbReference type="NCBI Taxonomy" id="13160"/>
    <lineage>
        <taxon>Bacteria</taxon>
        <taxon>Pseudomonadati</taxon>
        <taxon>Pseudomonadota</taxon>
        <taxon>Alphaproteobacteria</taxon>
        <taxon>Caulobacterales</taxon>
        <taxon>Caulobacteraceae</taxon>
        <taxon>Brevundimonas</taxon>
    </lineage>
</organism>
<feature type="chain" id="PRO_5031003661" description="Transporter" evidence="1">
    <location>
        <begin position="18"/>
        <end position="431"/>
    </location>
</feature>
<dbReference type="Pfam" id="PF13557">
    <property type="entry name" value="Phenol_MetA_deg"/>
    <property type="match status" value="1"/>
</dbReference>
<sequence>MATVAAAALLAPGAALAQEADLAARVARLEALVLDQQKRIEAQDALLAERAAGTAPPAGMAASDVDTRWRVQTDASGRAIFADRDMSTLRAGHAPDQVASQTTLNSQPQTLPAPAGAPPVEAPLLAARREQLAAIPEGIAVLTQPGKLTLDLSGEYTRSSANRLVFRGIEIVPGVQIGVIEANEADRDTNVATVAAKYGLTSRMEVELRASYVRRNDTITTVQQRDEAVTRTIDLSGDGIGDVEGAVRYQINGGERGRPIVIAGLRVKSDTGEGPFDIPRDEFGVASRLATGSGFWGVEPSLSFIYPSDPAVIFGSLSYFAHLPRDINKTEGDIRIGEVDPGDAIGMSIGFGFSLNPKFSFSLGYKHNYIRPTSSELNDLVEKSDSLQVGALQFGMSYLLTDRFSLNGNFEFGVTEDAPDMRFVLRLPIIF</sequence>
<gene>
    <name evidence="2" type="ORF">HNP32_000302</name>
</gene>
<protein>
    <recommendedName>
        <fullName evidence="4">Transporter</fullName>
    </recommendedName>
</protein>
<feature type="signal peptide" evidence="1">
    <location>
        <begin position="1"/>
        <end position="17"/>
    </location>
</feature>
<name>A0A7W7IM12_9CAUL</name>
<reference evidence="2 3" key="1">
    <citation type="submission" date="2020-08" db="EMBL/GenBank/DDBJ databases">
        <title>Functional genomics of gut bacteria from endangered species of beetles.</title>
        <authorList>
            <person name="Carlos-Shanley C."/>
        </authorList>
    </citation>
    <scope>NUCLEOTIDE SEQUENCE [LARGE SCALE GENOMIC DNA]</scope>
    <source>
        <strain evidence="2 3">S00123</strain>
    </source>
</reference>
<evidence type="ECO:0000313" key="2">
    <source>
        <dbReference type="EMBL" id="MBB4796588.1"/>
    </source>
</evidence>
<accession>A0A7W7IM12</accession>
<dbReference type="AlphaFoldDB" id="A0A7W7IM12"/>
<evidence type="ECO:0008006" key="4">
    <source>
        <dbReference type="Google" id="ProtNLM"/>
    </source>
</evidence>
<proteinExistence type="predicted"/>
<dbReference type="SUPFAM" id="SSF56935">
    <property type="entry name" value="Porins"/>
    <property type="match status" value="1"/>
</dbReference>
<dbReference type="RefSeq" id="WP_260398280.1">
    <property type="nucleotide sequence ID" value="NZ_JACHKY010000001.1"/>
</dbReference>
<keyword evidence="1" id="KW-0732">Signal</keyword>
<evidence type="ECO:0000256" key="1">
    <source>
        <dbReference type="SAM" id="SignalP"/>
    </source>
</evidence>
<dbReference type="Proteomes" id="UP000539957">
    <property type="component" value="Unassembled WGS sequence"/>
</dbReference>
<keyword evidence="3" id="KW-1185">Reference proteome</keyword>